<dbReference type="CDD" id="cd00093">
    <property type="entry name" value="HTH_XRE"/>
    <property type="match status" value="1"/>
</dbReference>
<evidence type="ECO:0000313" key="4">
    <source>
        <dbReference type="Proteomes" id="UP000824258"/>
    </source>
</evidence>
<protein>
    <submittedName>
        <fullName evidence="3">Helix-turn-helix transcriptional regulator</fullName>
    </submittedName>
</protein>
<gene>
    <name evidence="3" type="ORF">IAA70_06585</name>
</gene>
<comment type="caution">
    <text evidence="3">The sequence shown here is derived from an EMBL/GenBank/DDBJ whole genome shotgun (WGS) entry which is preliminary data.</text>
</comment>
<dbReference type="InterPro" id="IPR010982">
    <property type="entry name" value="Lambda_DNA-bd_dom_sf"/>
</dbReference>
<dbReference type="Gene3D" id="1.10.260.40">
    <property type="entry name" value="lambda repressor-like DNA-binding domains"/>
    <property type="match status" value="1"/>
</dbReference>
<dbReference type="PROSITE" id="PS50943">
    <property type="entry name" value="HTH_CROC1"/>
    <property type="match status" value="1"/>
</dbReference>
<dbReference type="EMBL" id="DVGD01000212">
    <property type="protein sequence ID" value="HIR10051.1"/>
    <property type="molecule type" value="Genomic_DNA"/>
</dbReference>
<sequence>MVTLAQRIEELRTEKGLTRPALSIALGLPRNAVEKFETGRQTPTKEQQEKIAGYFGVSLFYLRGESDDPTRQESWMTAALSGVVEDEPPVVHRPRPQPKAAPAPSGGQQGALVASFLQNKAFQDTVRAMVLETLRTKEGQELLAQIVRKEINRQA</sequence>
<dbReference type="SUPFAM" id="SSF47413">
    <property type="entry name" value="lambda repressor-like DNA-binding domains"/>
    <property type="match status" value="1"/>
</dbReference>
<name>A0A9D1A859_9FIRM</name>
<dbReference type="Proteomes" id="UP000824258">
    <property type="component" value="Unassembled WGS sequence"/>
</dbReference>
<accession>A0A9D1A859</accession>
<feature type="region of interest" description="Disordered" evidence="1">
    <location>
        <begin position="86"/>
        <end position="110"/>
    </location>
</feature>
<evidence type="ECO:0000259" key="2">
    <source>
        <dbReference type="PROSITE" id="PS50943"/>
    </source>
</evidence>
<reference evidence="3" key="1">
    <citation type="submission" date="2020-10" db="EMBL/GenBank/DDBJ databases">
        <authorList>
            <person name="Gilroy R."/>
        </authorList>
    </citation>
    <scope>NUCLEOTIDE SEQUENCE</scope>
    <source>
        <strain evidence="3">ChiHjej9B8-7071</strain>
    </source>
</reference>
<dbReference type="Pfam" id="PF13560">
    <property type="entry name" value="HTH_31"/>
    <property type="match status" value="1"/>
</dbReference>
<proteinExistence type="predicted"/>
<evidence type="ECO:0000256" key="1">
    <source>
        <dbReference type="SAM" id="MobiDB-lite"/>
    </source>
</evidence>
<organism evidence="3 4">
    <name type="scientific">Candidatus Avoscillospira stercoripullorum</name>
    <dbReference type="NCBI Taxonomy" id="2840709"/>
    <lineage>
        <taxon>Bacteria</taxon>
        <taxon>Bacillati</taxon>
        <taxon>Bacillota</taxon>
        <taxon>Clostridia</taxon>
        <taxon>Eubacteriales</taxon>
        <taxon>Oscillospiraceae</taxon>
        <taxon>Oscillospiraceae incertae sedis</taxon>
        <taxon>Candidatus Avoscillospira</taxon>
    </lineage>
</organism>
<dbReference type="InterPro" id="IPR001387">
    <property type="entry name" value="Cro/C1-type_HTH"/>
</dbReference>
<feature type="domain" description="HTH cro/C1-type" evidence="2">
    <location>
        <begin position="8"/>
        <end position="62"/>
    </location>
</feature>
<evidence type="ECO:0000313" key="3">
    <source>
        <dbReference type="EMBL" id="HIR10051.1"/>
    </source>
</evidence>
<dbReference type="GO" id="GO:0003677">
    <property type="term" value="F:DNA binding"/>
    <property type="evidence" value="ECO:0007669"/>
    <property type="project" value="InterPro"/>
</dbReference>
<dbReference type="AlphaFoldDB" id="A0A9D1A859"/>
<reference evidence="3" key="2">
    <citation type="journal article" date="2021" name="PeerJ">
        <title>Extensive microbial diversity within the chicken gut microbiome revealed by metagenomics and culture.</title>
        <authorList>
            <person name="Gilroy R."/>
            <person name="Ravi A."/>
            <person name="Getino M."/>
            <person name="Pursley I."/>
            <person name="Horton D.L."/>
            <person name="Alikhan N.F."/>
            <person name="Baker D."/>
            <person name="Gharbi K."/>
            <person name="Hall N."/>
            <person name="Watson M."/>
            <person name="Adriaenssens E.M."/>
            <person name="Foster-Nyarko E."/>
            <person name="Jarju S."/>
            <person name="Secka A."/>
            <person name="Antonio M."/>
            <person name="Oren A."/>
            <person name="Chaudhuri R.R."/>
            <person name="La Ragione R."/>
            <person name="Hildebrand F."/>
            <person name="Pallen M.J."/>
        </authorList>
    </citation>
    <scope>NUCLEOTIDE SEQUENCE</scope>
    <source>
        <strain evidence="3">ChiHjej9B8-7071</strain>
    </source>
</reference>
<dbReference type="SMART" id="SM00530">
    <property type="entry name" value="HTH_XRE"/>
    <property type="match status" value="1"/>
</dbReference>